<proteinExistence type="predicted"/>
<evidence type="ECO:0000313" key="2">
    <source>
        <dbReference type="EMBL" id="KAF2713153.1"/>
    </source>
</evidence>
<feature type="region of interest" description="Disordered" evidence="1">
    <location>
        <begin position="323"/>
        <end position="380"/>
    </location>
</feature>
<accession>A0A6G1KKK2</accession>
<sequence>MSAPIPNPEVVVRDFDTRERSFGLPASRINGYADLVQRAFAGLQKNPRQYDYHLHPTNDLCGPRIGKTRWESGQYFVGQGRQLTVWIHFLLKGGQGGTLPPTDSPQVPLNANVEQHKGKVKAERVNLARDPIRPLTIRQRDYNDRHERSVFEAPISHWGPLSQDHAPPPGSTVTGCRSSVVAGAVPPPGHGQPASRKPTTLDTERPWNYGRLGTQATVAKAICSANYGRPTPCPPPGAPPSAPLFGFDGPISYPVPVAHMYGTPPTPSSQINAPCNSAPKHGSCKNAPIRCESLSATRPVSPPLLLPGAPFSRSDGHRDRLAATSVIHDPPTLPSETKAPLRKRRKLELYGSTLTRHESSSEARPSPSFPPLFGDGSSRD</sequence>
<dbReference type="Proteomes" id="UP000799428">
    <property type="component" value="Unassembled WGS sequence"/>
</dbReference>
<organism evidence="2 3">
    <name type="scientific">Pleomassaria siparia CBS 279.74</name>
    <dbReference type="NCBI Taxonomy" id="1314801"/>
    <lineage>
        <taxon>Eukaryota</taxon>
        <taxon>Fungi</taxon>
        <taxon>Dikarya</taxon>
        <taxon>Ascomycota</taxon>
        <taxon>Pezizomycotina</taxon>
        <taxon>Dothideomycetes</taxon>
        <taxon>Pleosporomycetidae</taxon>
        <taxon>Pleosporales</taxon>
        <taxon>Pleomassariaceae</taxon>
        <taxon>Pleomassaria</taxon>
    </lineage>
</organism>
<name>A0A6G1KKK2_9PLEO</name>
<feature type="region of interest" description="Disordered" evidence="1">
    <location>
        <begin position="182"/>
        <end position="207"/>
    </location>
</feature>
<dbReference type="AlphaFoldDB" id="A0A6G1KKK2"/>
<reference evidence="2" key="1">
    <citation type="journal article" date="2020" name="Stud. Mycol.">
        <title>101 Dothideomycetes genomes: a test case for predicting lifestyles and emergence of pathogens.</title>
        <authorList>
            <person name="Haridas S."/>
            <person name="Albert R."/>
            <person name="Binder M."/>
            <person name="Bloem J."/>
            <person name="Labutti K."/>
            <person name="Salamov A."/>
            <person name="Andreopoulos B."/>
            <person name="Baker S."/>
            <person name="Barry K."/>
            <person name="Bills G."/>
            <person name="Bluhm B."/>
            <person name="Cannon C."/>
            <person name="Castanera R."/>
            <person name="Culley D."/>
            <person name="Daum C."/>
            <person name="Ezra D."/>
            <person name="Gonzalez J."/>
            <person name="Henrissat B."/>
            <person name="Kuo A."/>
            <person name="Liang C."/>
            <person name="Lipzen A."/>
            <person name="Lutzoni F."/>
            <person name="Magnuson J."/>
            <person name="Mondo S."/>
            <person name="Nolan M."/>
            <person name="Ohm R."/>
            <person name="Pangilinan J."/>
            <person name="Park H.-J."/>
            <person name="Ramirez L."/>
            <person name="Alfaro M."/>
            <person name="Sun H."/>
            <person name="Tritt A."/>
            <person name="Yoshinaga Y."/>
            <person name="Zwiers L.-H."/>
            <person name="Turgeon B."/>
            <person name="Goodwin S."/>
            <person name="Spatafora J."/>
            <person name="Crous P."/>
            <person name="Grigoriev I."/>
        </authorList>
    </citation>
    <scope>NUCLEOTIDE SEQUENCE</scope>
    <source>
        <strain evidence="2">CBS 279.74</strain>
    </source>
</reference>
<dbReference type="EMBL" id="MU005765">
    <property type="protein sequence ID" value="KAF2713153.1"/>
    <property type="molecule type" value="Genomic_DNA"/>
</dbReference>
<keyword evidence="3" id="KW-1185">Reference proteome</keyword>
<gene>
    <name evidence="2" type="ORF">K504DRAFT_497972</name>
</gene>
<feature type="region of interest" description="Disordered" evidence="1">
    <location>
        <begin position="297"/>
        <end position="316"/>
    </location>
</feature>
<evidence type="ECO:0000256" key="1">
    <source>
        <dbReference type="SAM" id="MobiDB-lite"/>
    </source>
</evidence>
<protein>
    <submittedName>
        <fullName evidence="2">Uncharacterized protein</fullName>
    </submittedName>
</protein>
<evidence type="ECO:0000313" key="3">
    <source>
        <dbReference type="Proteomes" id="UP000799428"/>
    </source>
</evidence>